<dbReference type="PANTHER" id="PTHR12639">
    <property type="entry name" value="VITAMIN K-DEPENDENT GAMMA-CARBOXYLASE"/>
    <property type="match status" value="1"/>
</dbReference>
<accession>A0A2Z2NLI6</accession>
<evidence type="ECO:0000256" key="4">
    <source>
        <dbReference type="ARBA" id="ARBA00023136"/>
    </source>
</evidence>
<dbReference type="Proteomes" id="UP000250079">
    <property type="component" value="Chromosome"/>
</dbReference>
<proteinExistence type="predicted"/>
<gene>
    <name evidence="9" type="ORF">IMCC3135_10460</name>
</gene>
<dbReference type="InterPro" id="IPR011020">
    <property type="entry name" value="HTTM-like"/>
</dbReference>
<feature type="transmembrane region" description="Helical" evidence="7">
    <location>
        <begin position="234"/>
        <end position="266"/>
    </location>
</feature>
<dbReference type="PANTHER" id="PTHR12639:SF7">
    <property type="entry name" value="HTTM DOMAIN-CONTAINING PROTEIN"/>
    <property type="match status" value="1"/>
</dbReference>
<evidence type="ECO:0000256" key="6">
    <source>
        <dbReference type="ARBA" id="ARBA00023239"/>
    </source>
</evidence>
<comment type="subcellular location">
    <subcellularLocation>
        <location evidence="1">Endomembrane system</location>
        <topology evidence="1">Multi-pass membrane protein</topology>
    </subcellularLocation>
</comment>
<evidence type="ECO:0000256" key="2">
    <source>
        <dbReference type="ARBA" id="ARBA00022692"/>
    </source>
</evidence>
<dbReference type="EMBL" id="CP018632">
    <property type="protein sequence ID" value="ASJ72186.1"/>
    <property type="molecule type" value="Genomic_DNA"/>
</dbReference>
<keyword evidence="6" id="KW-0456">Lyase</keyword>
<organism evidence="9 10">
    <name type="scientific">Granulosicoccus antarcticus IMCC3135</name>
    <dbReference type="NCBI Taxonomy" id="1192854"/>
    <lineage>
        <taxon>Bacteria</taxon>
        <taxon>Pseudomonadati</taxon>
        <taxon>Pseudomonadota</taxon>
        <taxon>Gammaproteobacteria</taxon>
        <taxon>Chromatiales</taxon>
        <taxon>Granulosicoccaceae</taxon>
        <taxon>Granulosicoccus</taxon>
    </lineage>
</organism>
<keyword evidence="3 7" id="KW-1133">Transmembrane helix</keyword>
<keyword evidence="5" id="KW-1015">Disulfide bond</keyword>
<evidence type="ECO:0000256" key="5">
    <source>
        <dbReference type="ARBA" id="ARBA00023157"/>
    </source>
</evidence>
<dbReference type="GO" id="GO:0019842">
    <property type="term" value="F:vitamin binding"/>
    <property type="evidence" value="ECO:0007669"/>
    <property type="project" value="TreeGrafter"/>
</dbReference>
<dbReference type="GO" id="GO:0012505">
    <property type="term" value="C:endomembrane system"/>
    <property type="evidence" value="ECO:0007669"/>
    <property type="project" value="UniProtKB-SubCell"/>
</dbReference>
<evidence type="ECO:0000256" key="3">
    <source>
        <dbReference type="ARBA" id="ARBA00022989"/>
    </source>
</evidence>
<evidence type="ECO:0000313" key="10">
    <source>
        <dbReference type="Proteomes" id="UP000250079"/>
    </source>
</evidence>
<evidence type="ECO:0000256" key="1">
    <source>
        <dbReference type="ARBA" id="ARBA00004127"/>
    </source>
</evidence>
<dbReference type="InterPro" id="IPR053934">
    <property type="entry name" value="HTTM_dom"/>
</dbReference>
<feature type="transmembrane region" description="Helical" evidence="7">
    <location>
        <begin position="71"/>
        <end position="104"/>
    </location>
</feature>
<feature type="transmembrane region" description="Helical" evidence="7">
    <location>
        <begin position="12"/>
        <end position="31"/>
    </location>
</feature>
<keyword evidence="2 7" id="KW-0812">Transmembrane</keyword>
<evidence type="ECO:0000256" key="7">
    <source>
        <dbReference type="SAM" id="Phobius"/>
    </source>
</evidence>
<protein>
    <recommendedName>
        <fullName evidence="8">HTTM-like domain-containing protein</fullName>
    </recommendedName>
</protein>
<feature type="transmembrane region" description="Helical" evidence="7">
    <location>
        <begin position="111"/>
        <end position="130"/>
    </location>
</feature>
<evidence type="ECO:0000259" key="8">
    <source>
        <dbReference type="SMART" id="SM00752"/>
    </source>
</evidence>
<dbReference type="Pfam" id="PF22777">
    <property type="entry name" value="VKGC_lumenal_dom"/>
    <property type="match status" value="1"/>
</dbReference>
<dbReference type="InterPro" id="IPR053935">
    <property type="entry name" value="VKGC_lumenal_dom"/>
</dbReference>
<dbReference type="SMART" id="SM00752">
    <property type="entry name" value="HTTM"/>
    <property type="match status" value="1"/>
</dbReference>
<name>A0A2Z2NLI6_9GAMM</name>
<dbReference type="OrthoDB" id="341137at2"/>
<keyword evidence="10" id="KW-1185">Reference proteome</keyword>
<dbReference type="GO" id="GO:0008488">
    <property type="term" value="F:gamma-glutamyl carboxylase activity"/>
    <property type="evidence" value="ECO:0007669"/>
    <property type="project" value="InterPro"/>
</dbReference>
<feature type="domain" description="HTTM-like" evidence="8">
    <location>
        <begin position="10"/>
        <end position="270"/>
    </location>
</feature>
<reference evidence="9 10" key="1">
    <citation type="submission" date="2016-12" db="EMBL/GenBank/DDBJ databases">
        <authorList>
            <person name="Song W.-J."/>
            <person name="Kurnit D.M."/>
        </authorList>
    </citation>
    <scope>NUCLEOTIDE SEQUENCE [LARGE SCALE GENOMIC DNA]</scope>
    <source>
        <strain evidence="9 10">IMCC3135</strain>
    </source>
</reference>
<dbReference type="RefSeq" id="WP_157735904.1">
    <property type="nucleotide sequence ID" value="NZ_CP018632.1"/>
</dbReference>
<sequence>MRDRLRQLFFKPVDAISLSVFRIVFGALLLFESVNYGIFLCLDCMYRDTSLLFKYHHFEWVGLPPGNGLEWMYLAMGISAFCVMVGLYYRVAIIVTALLFSWLFLLDQALYLNHFYLVIIYAVIMIFVPAHRHLSLDAMRKPEWASAVVPNWGRLWLGAQTEIVLLYAGVVKLNLDWLNLEPMRLWMNWRSADAAPFFQWITQDWGIGLASYGVIVLHLVGAPLLLWRRTRLPVFLVYCCFHLINAFVFSIGIFPFLTISATLILFDADWPRQFARWLSERKWARRTGDPGGFSRCLAHIAEPLSSVAYRPGLTLSPVWRRSIVIGVCVWLSVQLVVPLRHLAAPGNVAWNEDGHRFSWRMKLRSKQGTTKFVVIREDGKRWQVDPAEYLNKKQVGKMACIPDLIWQFAQFLDTTYSENGRFQIAVHADAMCSLNTRERAPLVNRLVDLSMVKRSEPVTQWTYPLTKRLPHQLF</sequence>
<keyword evidence="4 7" id="KW-0472">Membrane</keyword>
<feature type="transmembrane region" description="Helical" evidence="7">
    <location>
        <begin position="205"/>
        <end position="227"/>
    </location>
</feature>
<dbReference type="AlphaFoldDB" id="A0A2Z2NLI6"/>
<dbReference type="InterPro" id="IPR007782">
    <property type="entry name" value="VKG_COase"/>
</dbReference>
<dbReference type="Pfam" id="PF05090">
    <property type="entry name" value="HTTM"/>
    <property type="match status" value="1"/>
</dbReference>
<dbReference type="KEGG" id="gai:IMCC3135_10460"/>
<evidence type="ECO:0000313" key="9">
    <source>
        <dbReference type="EMBL" id="ASJ72186.1"/>
    </source>
</evidence>